<organism evidence="1">
    <name type="scientific">Anguilla anguilla</name>
    <name type="common">European freshwater eel</name>
    <name type="synonym">Muraena anguilla</name>
    <dbReference type="NCBI Taxonomy" id="7936"/>
    <lineage>
        <taxon>Eukaryota</taxon>
        <taxon>Metazoa</taxon>
        <taxon>Chordata</taxon>
        <taxon>Craniata</taxon>
        <taxon>Vertebrata</taxon>
        <taxon>Euteleostomi</taxon>
        <taxon>Actinopterygii</taxon>
        <taxon>Neopterygii</taxon>
        <taxon>Teleostei</taxon>
        <taxon>Anguilliformes</taxon>
        <taxon>Anguillidae</taxon>
        <taxon>Anguilla</taxon>
    </lineage>
</organism>
<protein>
    <submittedName>
        <fullName evidence="1">Uncharacterized protein</fullName>
    </submittedName>
</protein>
<evidence type="ECO:0000313" key="1">
    <source>
        <dbReference type="EMBL" id="JAH81723.1"/>
    </source>
</evidence>
<name>A0A0E9VWV3_ANGAN</name>
<proteinExistence type="predicted"/>
<dbReference type="AlphaFoldDB" id="A0A0E9VWV3"/>
<accession>A0A0E9VWV3</accession>
<reference evidence="1" key="1">
    <citation type="submission" date="2014-11" db="EMBL/GenBank/DDBJ databases">
        <authorList>
            <person name="Amaro Gonzalez C."/>
        </authorList>
    </citation>
    <scope>NUCLEOTIDE SEQUENCE</scope>
</reference>
<dbReference type="EMBL" id="GBXM01026854">
    <property type="protein sequence ID" value="JAH81723.1"/>
    <property type="molecule type" value="Transcribed_RNA"/>
</dbReference>
<reference evidence="1" key="2">
    <citation type="journal article" date="2015" name="Fish Shellfish Immunol.">
        <title>Early steps in the European eel (Anguilla anguilla)-Vibrio vulnificus interaction in the gills: Role of the RtxA13 toxin.</title>
        <authorList>
            <person name="Callol A."/>
            <person name="Pajuelo D."/>
            <person name="Ebbesson L."/>
            <person name="Teles M."/>
            <person name="MacKenzie S."/>
            <person name="Amaro C."/>
        </authorList>
    </citation>
    <scope>NUCLEOTIDE SEQUENCE</scope>
</reference>
<sequence>MVLNYNKNKKNAEEPFFVKCSP</sequence>